<dbReference type="STRING" id="742152.A0A2H3JLD0"/>
<dbReference type="AlphaFoldDB" id="A0A2H3JLD0"/>
<comment type="function">
    <text evidence="4">PPIases accelerate the folding of proteins. It catalyzes the cis-trans isomerization of proline imidic peptide bonds in oligopeptides.</text>
</comment>
<keyword evidence="7" id="KW-1185">Reference proteome</keyword>
<organism evidence="6 7">
    <name type="scientific">Wolfiporia cocos (strain MD-104)</name>
    <name type="common">Brown rot fungus</name>
    <dbReference type="NCBI Taxonomy" id="742152"/>
    <lineage>
        <taxon>Eukaryota</taxon>
        <taxon>Fungi</taxon>
        <taxon>Dikarya</taxon>
        <taxon>Basidiomycota</taxon>
        <taxon>Agaricomycotina</taxon>
        <taxon>Agaricomycetes</taxon>
        <taxon>Polyporales</taxon>
        <taxon>Phaeolaceae</taxon>
        <taxon>Wolfiporia</taxon>
    </lineage>
</organism>
<reference evidence="6 7" key="1">
    <citation type="journal article" date="2012" name="Science">
        <title>The Paleozoic origin of enzymatic lignin decomposition reconstructed from 31 fungal genomes.</title>
        <authorList>
            <person name="Floudas D."/>
            <person name="Binder M."/>
            <person name="Riley R."/>
            <person name="Barry K."/>
            <person name="Blanchette R.A."/>
            <person name="Henrissat B."/>
            <person name="Martinez A.T."/>
            <person name="Otillar R."/>
            <person name="Spatafora J.W."/>
            <person name="Yadav J.S."/>
            <person name="Aerts A."/>
            <person name="Benoit I."/>
            <person name="Boyd A."/>
            <person name="Carlson A."/>
            <person name="Copeland A."/>
            <person name="Coutinho P.M."/>
            <person name="de Vries R.P."/>
            <person name="Ferreira P."/>
            <person name="Findley K."/>
            <person name="Foster B."/>
            <person name="Gaskell J."/>
            <person name="Glotzer D."/>
            <person name="Gorecki P."/>
            <person name="Heitman J."/>
            <person name="Hesse C."/>
            <person name="Hori C."/>
            <person name="Igarashi K."/>
            <person name="Jurgens J.A."/>
            <person name="Kallen N."/>
            <person name="Kersten P."/>
            <person name="Kohler A."/>
            <person name="Kuees U."/>
            <person name="Kumar T.K.A."/>
            <person name="Kuo A."/>
            <person name="LaButti K."/>
            <person name="Larrondo L.F."/>
            <person name="Lindquist E."/>
            <person name="Ling A."/>
            <person name="Lombard V."/>
            <person name="Lucas S."/>
            <person name="Lundell T."/>
            <person name="Martin R."/>
            <person name="McLaughlin D.J."/>
            <person name="Morgenstern I."/>
            <person name="Morin E."/>
            <person name="Murat C."/>
            <person name="Nagy L.G."/>
            <person name="Nolan M."/>
            <person name="Ohm R.A."/>
            <person name="Patyshakuliyeva A."/>
            <person name="Rokas A."/>
            <person name="Ruiz-Duenas F.J."/>
            <person name="Sabat G."/>
            <person name="Salamov A."/>
            <person name="Samejima M."/>
            <person name="Schmutz J."/>
            <person name="Slot J.C."/>
            <person name="St John F."/>
            <person name="Stenlid J."/>
            <person name="Sun H."/>
            <person name="Sun S."/>
            <person name="Syed K."/>
            <person name="Tsang A."/>
            <person name="Wiebenga A."/>
            <person name="Young D."/>
            <person name="Pisabarro A."/>
            <person name="Eastwood D.C."/>
            <person name="Martin F."/>
            <person name="Cullen D."/>
            <person name="Grigoriev I.V."/>
            <person name="Hibbett D.S."/>
        </authorList>
    </citation>
    <scope>NUCLEOTIDE SEQUENCE [LARGE SCALE GENOMIC DNA]</scope>
    <source>
        <strain evidence="6 7">MD-104</strain>
    </source>
</reference>
<evidence type="ECO:0000313" key="7">
    <source>
        <dbReference type="Proteomes" id="UP000218811"/>
    </source>
</evidence>
<keyword evidence="2 4" id="KW-0697">Rotamase</keyword>
<dbReference type="PIRSF" id="PIRSF001467">
    <property type="entry name" value="Peptidylpro_ismrse"/>
    <property type="match status" value="1"/>
</dbReference>
<evidence type="ECO:0000256" key="3">
    <source>
        <dbReference type="ARBA" id="ARBA00023235"/>
    </source>
</evidence>
<proteinExistence type="inferred from homology"/>
<dbReference type="EC" id="5.2.1.8" evidence="4"/>
<dbReference type="OMA" id="VWIGDCG"/>
<comment type="catalytic activity">
    <reaction evidence="1 4">
        <text>[protein]-peptidylproline (omega=180) = [protein]-peptidylproline (omega=0)</text>
        <dbReference type="Rhea" id="RHEA:16237"/>
        <dbReference type="Rhea" id="RHEA-COMP:10747"/>
        <dbReference type="Rhea" id="RHEA-COMP:10748"/>
        <dbReference type="ChEBI" id="CHEBI:83833"/>
        <dbReference type="ChEBI" id="CHEBI:83834"/>
        <dbReference type="EC" id="5.2.1.8"/>
    </reaction>
</comment>
<keyword evidence="3 4" id="KW-0413">Isomerase</keyword>
<feature type="domain" description="PPIase cyclophilin-type" evidence="5">
    <location>
        <begin position="11"/>
        <end position="173"/>
    </location>
</feature>
<dbReference type="InterPro" id="IPR029000">
    <property type="entry name" value="Cyclophilin-like_dom_sf"/>
</dbReference>
<dbReference type="PROSITE" id="PS50072">
    <property type="entry name" value="CSA_PPIASE_2"/>
    <property type="match status" value="1"/>
</dbReference>
<gene>
    <name evidence="6" type="ORF">WOLCODRAFT_84162</name>
</gene>
<dbReference type="Gene3D" id="2.40.100.10">
    <property type="entry name" value="Cyclophilin-like"/>
    <property type="match status" value="1"/>
</dbReference>
<evidence type="ECO:0000256" key="2">
    <source>
        <dbReference type="ARBA" id="ARBA00023110"/>
    </source>
</evidence>
<evidence type="ECO:0000259" key="5">
    <source>
        <dbReference type="PROSITE" id="PS50072"/>
    </source>
</evidence>
<dbReference type="SUPFAM" id="SSF50891">
    <property type="entry name" value="Cyclophilin-like"/>
    <property type="match status" value="1"/>
</dbReference>
<sequence>MRFAPPSPLLAGRLVFELDETPGLAKTTANFKALCTGEKGACKNAPNKKLHYLNCPIHRIVKGFIAQGGDVTRGDGSGGESIYGGKFNDDKEGLKKKMCRGSLAMANSGKNTNTSQFFIVLSDDESQLRKLNGKYVKFGELKESDDVLLRLDGVGGDSGGQPSESVWIGDCGLLG</sequence>
<dbReference type="InterPro" id="IPR024936">
    <property type="entry name" value="Cyclophilin-type_PPIase"/>
</dbReference>
<dbReference type="PRINTS" id="PR00153">
    <property type="entry name" value="CSAPPISMRASE"/>
</dbReference>
<protein>
    <recommendedName>
        <fullName evidence="4">Peptidyl-prolyl cis-trans isomerase</fullName>
        <shortName evidence="4">PPIase</shortName>
        <ecNumber evidence="4">5.2.1.8</ecNumber>
    </recommendedName>
</protein>
<dbReference type="PANTHER" id="PTHR11071:SF561">
    <property type="entry name" value="PEPTIDYL-PROLYL CIS-TRANS ISOMERASE D-RELATED"/>
    <property type="match status" value="1"/>
</dbReference>
<dbReference type="PANTHER" id="PTHR11071">
    <property type="entry name" value="PEPTIDYL-PROLYL CIS-TRANS ISOMERASE"/>
    <property type="match status" value="1"/>
</dbReference>
<evidence type="ECO:0000256" key="1">
    <source>
        <dbReference type="ARBA" id="ARBA00000971"/>
    </source>
</evidence>
<dbReference type="GO" id="GO:0016018">
    <property type="term" value="F:cyclosporin A binding"/>
    <property type="evidence" value="ECO:0007669"/>
    <property type="project" value="TreeGrafter"/>
</dbReference>
<dbReference type="Proteomes" id="UP000218811">
    <property type="component" value="Unassembled WGS sequence"/>
</dbReference>
<name>A0A2H3JLD0_WOLCO</name>
<dbReference type="OrthoDB" id="193499at2759"/>
<accession>A0A2H3JLD0</accession>
<dbReference type="Pfam" id="PF00160">
    <property type="entry name" value="Pro_isomerase"/>
    <property type="match status" value="1"/>
</dbReference>
<dbReference type="InterPro" id="IPR002130">
    <property type="entry name" value="Cyclophilin-type_PPIase_dom"/>
</dbReference>
<evidence type="ECO:0000256" key="4">
    <source>
        <dbReference type="RuleBase" id="RU363019"/>
    </source>
</evidence>
<comment type="similarity">
    <text evidence="4">Belongs to the cyclophilin-type PPIase family.</text>
</comment>
<dbReference type="GO" id="GO:0003755">
    <property type="term" value="F:peptidyl-prolyl cis-trans isomerase activity"/>
    <property type="evidence" value="ECO:0007669"/>
    <property type="project" value="UniProtKB-UniRule"/>
</dbReference>
<dbReference type="EMBL" id="KB467931">
    <property type="protein sequence ID" value="PCH37444.1"/>
    <property type="molecule type" value="Genomic_DNA"/>
</dbReference>
<evidence type="ECO:0000313" key="6">
    <source>
        <dbReference type="EMBL" id="PCH37444.1"/>
    </source>
</evidence>
<dbReference type="GO" id="GO:0005737">
    <property type="term" value="C:cytoplasm"/>
    <property type="evidence" value="ECO:0007669"/>
    <property type="project" value="TreeGrafter"/>
</dbReference>
<dbReference type="GO" id="GO:0006457">
    <property type="term" value="P:protein folding"/>
    <property type="evidence" value="ECO:0007669"/>
    <property type="project" value="TreeGrafter"/>
</dbReference>